<dbReference type="PANTHER" id="PTHR45947">
    <property type="entry name" value="SULFOQUINOVOSYL TRANSFERASE SQD2"/>
    <property type="match status" value="1"/>
</dbReference>
<evidence type="ECO:0000313" key="2">
    <source>
        <dbReference type="EMBL" id="MEJ5094530.1"/>
    </source>
</evidence>
<dbReference type="InterPro" id="IPR050194">
    <property type="entry name" value="Glycosyltransferase_grp1"/>
</dbReference>
<dbReference type="NCBIfam" id="NF007640">
    <property type="entry name" value="PRK10307.1"/>
    <property type="match status" value="1"/>
</dbReference>
<dbReference type="Pfam" id="PF13692">
    <property type="entry name" value="Glyco_trans_1_4"/>
    <property type="match status" value="1"/>
</dbReference>
<feature type="domain" description="Glycosyltransferase subfamily 4-like N-terminal" evidence="1">
    <location>
        <begin position="16"/>
        <end position="204"/>
    </location>
</feature>
<name>A0ABU8Q4Y4_9SPHN</name>
<dbReference type="SUPFAM" id="SSF53756">
    <property type="entry name" value="UDP-Glycosyltransferase/glycogen phosphorylase"/>
    <property type="match status" value="1"/>
</dbReference>
<gene>
    <name evidence="2" type="ORF">WH159_08240</name>
</gene>
<dbReference type="Gene3D" id="3.40.50.2000">
    <property type="entry name" value="Glycogen Phosphorylase B"/>
    <property type="match status" value="2"/>
</dbReference>
<accession>A0ABU8Q4Y4</accession>
<sequence>MRILILGINHAPEPVGIGPYTAGAVATLAAAGHEVQLVTAKPYYPGWALAPGCSRTLYSRETRGTTTIWRCPLYVPRQPSGARRVAHHLSFALAALPPMLAAAARFRPQLVLTVAPCLLSVPVAKLAARIAGAPLWIHVQDFEVEAAFATGLLEGAGPLARLAHAFEAMALRSAQTVSSISPQMCRRLEQKGVPAERVVEFRNWAELDTIAPLDVPSGYRSEWGLGNRHVALYSGNIANKQGIEILVEAAHRLAHREDIVFVICGEGPNRAMLEARAAALTNIQFHPLQPAERMGALLGLASVHLLPQAAGAADLVLPSKLANMLASGHPVVATAAAGSGLAREVEGCGLVTPPGDPAAMAEAIATLIDDGPRSAAMGIAARRRAEARWSRRAILAGFVAQVEAVAA</sequence>
<dbReference type="Proteomes" id="UP001380365">
    <property type="component" value="Unassembled WGS sequence"/>
</dbReference>
<dbReference type="RefSeq" id="WP_132882756.1">
    <property type="nucleotide sequence ID" value="NZ_JBBGZA010000001.1"/>
</dbReference>
<organism evidence="2 3">
    <name type="scientific">Sphingomonas molluscorum</name>
    <dbReference type="NCBI Taxonomy" id="418184"/>
    <lineage>
        <taxon>Bacteria</taxon>
        <taxon>Pseudomonadati</taxon>
        <taxon>Pseudomonadota</taxon>
        <taxon>Alphaproteobacteria</taxon>
        <taxon>Sphingomonadales</taxon>
        <taxon>Sphingomonadaceae</taxon>
        <taxon>Sphingomonas</taxon>
    </lineage>
</organism>
<evidence type="ECO:0000259" key="1">
    <source>
        <dbReference type="Pfam" id="PF13579"/>
    </source>
</evidence>
<proteinExistence type="predicted"/>
<comment type="caution">
    <text evidence="2">The sequence shown here is derived from an EMBL/GenBank/DDBJ whole genome shotgun (WGS) entry which is preliminary data.</text>
</comment>
<dbReference type="EMBL" id="JBBGZA010000001">
    <property type="protein sequence ID" value="MEJ5094530.1"/>
    <property type="molecule type" value="Genomic_DNA"/>
</dbReference>
<dbReference type="Pfam" id="PF13579">
    <property type="entry name" value="Glyco_trans_4_4"/>
    <property type="match status" value="1"/>
</dbReference>
<dbReference type="CDD" id="cd03794">
    <property type="entry name" value="GT4_WbuB-like"/>
    <property type="match status" value="1"/>
</dbReference>
<evidence type="ECO:0000313" key="3">
    <source>
        <dbReference type="Proteomes" id="UP001380365"/>
    </source>
</evidence>
<dbReference type="InterPro" id="IPR028098">
    <property type="entry name" value="Glyco_trans_4-like_N"/>
</dbReference>
<dbReference type="PANTHER" id="PTHR45947:SF3">
    <property type="entry name" value="SULFOQUINOVOSYL TRANSFERASE SQD2"/>
    <property type="match status" value="1"/>
</dbReference>
<reference evidence="2 3" key="1">
    <citation type="submission" date="2023-12" db="EMBL/GenBank/DDBJ databases">
        <title>Gut-associated functions are favored during microbiome assembly across C. elegans life.</title>
        <authorList>
            <person name="Zimmermann J."/>
        </authorList>
    </citation>
    <scope>NUCLEOTIDE SEQUENCE [LARGE SCALE GENOMIC DNA]</scope>
    <source>
        <strain evidence="2 3">JUb134</strain>
    </source>
</reference>
<protein>
    <submittedName>
        <fullName evidence="2">WcaI family glycosyltransferase</fullName>
    </submittedName>
</protein>
<keyword evidence="3" id="KW-1185">Reference proteome</keyword>